<name>A0A378KYF6_9GAMM</name>
<evidence type="ECO:0000313" key="1">
    <source>
        <dbReference type="EMBL" id="KTD47604.1"/>
    </source>
</evidence>
<reference evidence="1 3" key="1">
    <citation type="submission" date="2015-11" db="EMBL/GenBank/DDBJ databases">
        <title>Genomic analysis of 38 Legionella species identifies large and diverse effector repertoires.</title>
        <authorList>
            <person name="Burstein D."/>
            <person name="Amaro F."/>
            <person name="Zusman T."/>
            <person name="Lifshitz Z."/>
            <person name="Cohen O."/>
            <person name="Gilbert J.A."/>
            <person name="Pupko T."/>
            <person name="Shuman H.A."/>
            <person name="Segal G."/>
        </authorList>
    </citation>
    <scope>NUCLEOTIDE SEQUENCE [LARGE SCALE GENOMIC DNA]</scope>
    <source>
        <strain evidence="1 3">ATCC 49507</strain>
    </source>
</reference>
<dbReference type="Proteomes" id="UP000254230">
    <property type="component" value="Unassembled WGS sequence"/>
</dbReference>
<evidence type="ECO:0000313" key="2">
    <source>
        <dbReference type="EMBL" id="STY18641.1"/>
    </source>
</evidence>
<sequence length="300" mass="33142">MLKYTSTLVSGFVLVLSSFSIVNAGQRCIPILSLPIVINQPGHYCLAQNYYYSGDTHAITINSSHVTLDLNQHKIELTPRNPSNRIYGIYSFNAHDLIIKNGTVSGFMYGVYLADPKGSNTSRDSTSGNYLIEHLILTNNLFRGIRVEGVNQTVRNNKIVHTGGSSVYNNSFAMGIEIIGPKARIEHNSIIDTHAMGIGESIAISFSNNCSKSVALENQIFNHYGLFEKRARHRGTSGHSFGIWVGGNPEYLTDVVINNNSIKNFYYGIVYSSPTKGVVISNQFHDVDRDLYLNGSVVIN</sequence>
<proteinExistence type="predicted"/>
<organism evidence="2 4">
    <name type="scientific">Legionella quateirensis</name>
    <dbReference type="NCBI Taxonomy" id="45072"/>
    <lineage>
        <taxon>Bacteria</taxon>
        <taxon>Pseudomonadati</taxon>
        <taxon>Pseudomonadota</taxon>
        <taxon>Gammaproteobacteria</taxon>
        <taxon>Legionellales</taxon>
        <taxon>Legionellaceae</taxon>
        <taxon>Legionella</taxon>
    </lineage>
</organism>
<dbReference type="EMBL" id="UGOW01000001">
    <property type="protein sequence ID" value="STY18641.1"/>
    <property type="molecule type" value="Genomic_DNA"/>
</dbReference>
<evidence type="ECO:0000313" key="3">
    <source>
        <dbReference type="Proteomes" id="UP000054639"/>
    </source>
</evidence>
<evidence type="ECO:0000313" key="4">
    <source>
        <dbReference type="Proteomes" id="UP000254230"/>
    </source>
</evidence>
<dbReference type="STRING" id="45072.Lqua_1997"/>
<dbReference type="Proteomes" id="UP000054639">
    <property type="component" value="Unassembled WGS sequence"/>
</dbReference>
<gene>
    <name evidence="1" type="ORF">Lqua_1997</name>
    <name evidence="2" type="ORF">NCTC12376_02462</name>
</gene>
<dbReference type="InterPro" id="IPR006626">
    <property type="entry name" value="PbH1"/>
</dbReference>
<dbReference type="AlphaFoldDB" id="A0A378KYF6"/>
<dbReference type="InterPro" id="IPR011050">
    <property type="entry name" value="Pectin_lyase_fold/virulence"/>
</dbReference>
<dbReference type="Gene3D" id="2.160.20.10">
    <property type="entry name" value="Single-stranded right-handed beta-helix, Pectin lyase-like"/>
    <property type="match status" value="1"/>
</dbReference>
<dbReference type="SMART" id="SM00710">
    <property type="entry name" value="PbH1"/>
    <property type="match status" value="4"/>
</dbReference>
<dbReference type="RefSeq" id="WP_083501305.1">
    <property type="nucleotide sequence ID" value="NZ_CAAAIL010000001.1"/>
</dbReference>
<dbReference type="SUPFAM" id="SSF51126">
    <property type="entry name" value="Pectin lyase-like"/>
    <property type="match status" value="1"/>
</dbReference>
<reference evidence="2 4" key="2">
    <citation type="submission" date="2018-06" db="EMBL/GenBank/DDBJ databases">
        <authorList>
            <consortium name="Pathogen Informatics"/>
            <person name="Doyle S."/>
        </authorList>
    </citation>
    <scope>NUCLEOTIDE SEQUENCE [LARGE SCALE GENOMIC DNA]</scope>
    <source>
        <strain evidence="2 4">NCTC12376</strain>
    </source>
</reference>
<protein>
    <submittedName>
        <fullName evidence="2">Nitrous oxide reductase family maturation protein NosD</fullName>
    </submittedName>
</protein>
<dbReference type="EMBL" id="LNYR01000031">
    <property type="protein sequence ID" value="KTD47604.1"/>
    <property type="molecule type" value="Genomic_DNA"/>
</dbReference>
<dbReference type="InterPro" id="IPR012334">
    <property type="entry name" value="Pectin_lyas_fold"/>
</dbReference>
<dbReference type="OrthoDB" id="5653137at2"/>
<keyword evidence="3" id="KW-1185">Reference proteome</keyword>
<accession>A0A378KYF6</accession>